<sequence length="131" mass="14341">MFSGAIPLMNGTWSEDFEVSLDEAKVVVAEPGSNLSDFGPSTLYFESRILAHIIATTLIPRKVALNSLSSRDVIVLYCLLKRILEASLVDLSDYTPVEVSSTYNACAVGNMGYVLTDDKWSKKGFIKAKVD</sequence>
<dbReference type="OrthoDB" id="1750780at2759"/>
<evidence type="ECO:0000313" key="2">
    <source>
        <dbReference type="Proteomes" id="UP000824120"/>
    </source>
</evidence>
<dbReference type="Proteomes" id="UP000824120">
    <property type="component" value="Chromosome 8"/>
</dbReference>
<protein>
    <submittedName>
        <fullName evidence="1">Uncharacterized protein</fullName>
    </submittedName>
</protein>
<accession>A0A9J5XWW9</accession>
<comment type="caution">
    <text evidence="1">The sequence shown here is derived from an EMBL/GenBank/DDBJ whole genome shotgun (WGS) entry which is preliminary data.</text>
</comment>
<organism evidence="1 2">
    <name type="scientific">Solanum commersonii</name>
    <name type="common">Commerson's wild potato</name>
    <name type="synonym">Commerson's nightshade</name>
    <dbReference type="NCBI Taxonomy" id="4109"/>
    <lineage>
        <taxon>Eukaryota</taxon>
        <taxon>Viridiplantae</taxon>
        <taxon>Streptophyta</taxon>
        <taxon>Embryophyta</taxon>
        <taxon>Tracheophyta</taxon>
        <taxon>Spermatophyta</taxon>
        <taxon>Magnoliopsida</taxon>
        <taxon>eudicotyledons</taxon>
        <taxon>Gunneridae</taxon>
        <taxon>Pentapetalae</taxon>
        <taxon>asterids</taxon>
        <taxon>lamiids</taxon>
        <taxon>Solanales</taxon>
        <taxon>Solanaceae</taxon>
        <taxon>Solanoideae</taxon>
        <taxon>Solaneae</taxon>
        <taxon>Solanum</taxon>
    </lineage>
</organism>
<reference evidence="1 2" key="1">
    <citation type="submission" date="2020-09" db="EMBL/GenBank/DDBJ databases">
        <title>De no assembly of potato wild relative species, Solanum commersonii.</title>
        <authorList>
            <person name="Cho K."/>
        </authorList>
    </citation>
    <scope>NUCLEOTIDE SEQUENCE [LARGE SCALE GENOMIC DNA]</scope>
    <source>
        <strain evidence="1">LZ3.2</strain>
        <tissue evidence="1">Leaf</tissue>
    </source>
</reference>
<dbReference type="AlphaFoldDB" id="A0A9J5XWW9"/>
<proteinExistence type="predicted"/>
<name>A0A9J5XWW9_SOLCO</name>
<dbReference type="EMBL" id="JACXVP010000008">
    <property type="protein sequence ID" value="KAG5592111.1"/>
    <property type="molecule type" value="Genomic_DNA"/>
</dbReference>
<evidence type="ECO:0000313" key="1">
    <source>
        <dbReference type="EMBL" id="KAG5592111.1"/>
    </source>
</evidence>
<gene>
    <name evidence="1" type="ORF">H5410_042625</name>
</gene>
<keyword evidence="2" id="KW-1185">Reference proteome</keyword>